<dbReference type="Gene3D" id="3.30.1380.10">
    <property type="match status" value="1"/>
</dbReference>
<keyword evidence="8 10" id="KW-0961">Cell wall biogenesis/degradation</keyword>
<evidence type="ECO:0000256" key="6">
    <source>
        <dbReference type="ARBA" id="ARBA00022997"/>
    </source>
</evidence>
<evidence type="ECO:0000256" key="8">
    <source>
        <dbReference type="ARBA" id="ARBA00023316"/>
    </source>
</evidence>
<dbReference type="GO" id="GO:0071555">
    <property type="term" value="P:cell wall organization"/>
    <property type="evidence" value="ECO:0007669"/>
    <property type="project" value="UniProtKB-KW"/>
</dbReference>
<proteinExistence type="inferred from homology"/>
<dbReference type="PANTHER" id="PTHR43126">
    <property type="entry name" value="D-ALANYL-D-ALANINE DIPEPTIDASE"/>
    <property type="match status" value="1"/>
</dbReference>
<feature type="active site" description="Proton donor/acceptor" evidence="9">
    <location>
        <position position="216"/>
    </location>
</feature>
<evidence type="ECO:0000256" key="3">
    <source>
        <dbReference type="ARBA" id="ARBA00022723"/>
    </source>
</evidence>
<feature type="binding site" evidence="9">
    <location>
        <position position="159"/>
    </location>
    <ligand>
        <name>Zn(2+)</name>
        <dbReference type="ChEBI" id="CHEBI:29105"/>
        <note>catalytic</note>
    </ligand>
</feature>
<dbReference type="PIRSF" id="PIRSF026671">
    <property type="entry name" value="AA_dipeptidase"/>
    <property type="match status" value="1"/>
</dbReference>
<evidence type="ECO:0000256" key="10">
    <source>
        <dbReference type="PIRNR" id="PIRNR026671"/>
    </source>
</evidence>
<feature type="signal peptide" evidence="11">
    <location>
        <begin position="1"/>
        <end position="28"/>
    </location>
</feature>
<dbReference type="PANTHER" id="PTHR43126:SF1">
    <property type="entry name" value="D-ALANYL-D-ALANINE DIPEPTIDASE"/>
    <property type="match status" value="1"/>
</dbReference>
<dbReference type="GO" id="GO:0008237">
    <property type="term" value="F:metallopeptidase activity"/>
    <property type="evidence" value="ECO:0007669"/>
    <property type="project" value="UniProtKB-KW"/>
</dbReference>
<keyword evidence="2 9" id="KW-0645">Protease</keyword>
<evidence type="ECO:0000313" key="12">
    <source>
        <dbReference type="EMBL" id="QES51173.1"/>
    </source>
</evidence>
<dbReference type="SUPFAM" id="SSF55166">
    <property type="entry name" value="Hedgehog/DD-peptidase"/>
    <property type="match status" value="1"/>
</dbReference>
<organism evidence="12 13">
    <name type="scientific">Streptomyces venezuelae</name>
    <dbReference type="NCBI Taxonomy" id="54571"/>
    <lineage>
        <taxon>Bacteria</taxon>
        <taxon>Bacillati</taxon>
        <taxon>Actinomycetota</taxon>
        <taxon>Actinomycetes</taxon>
        <taxon>Kitasatosporales</taxon>
        <taxon>Streptomycetaceae</taxon>
        <taxon>Streptomyces</taxon>
    </lineage>
</organism>
<dbReference type="GO" id="GO:0160237">
    <property type="term" value="F:D-Ala-D-Ala dipeptidase activity"/>
    <property type="evidence" value="ECO:0007669"/>
    <property type="project" value="UniProtKB-EC"/>
</dbReference>
<keyword evidence="5 9" id="KW-0862">Zinc</keyword>
<dbReference type="HAMAP" id="MF_01924">
    <property type="entry name" value="A_A_dipeptidase"/>
    <property type="match status" value="1"/>
</dbReference>
<dbReference type="OrthoDB" id="9801430at2"/>
<evidence type="ECO:0000313" key="13">
    <source>
        <dbReference type="Proteomes" id="UP000325211"/>
    </source>
</evidence>
<dbReference type="InterPro" id="IPR009045">
    <property type="entry name" value="Zn_M74/Hedgehog-like"/>
</dbReference>
<comment type="similarity">
    <text evidence="9 10">Belongs to the peptidase M15D family.</text>
</comment>
<comment type="cofactor">
    <cofactor evidence="9">
        <name>Zn(2+)</name>
        <dbReference type="ChEBI" id="CHEBI:29105"/>
    </cofactor>
    <text evidence="9">Binds 1 zinc ion per subunit.</text>
</comment>
<feature type="site" description="Transition state stabilizer" evidence="9">
    <location>
        <position position="107"/>
    </location>
</feature>
<protein>
    <recommendedName>
        <fullName evidence="9 10">D-alanyl-D-alanine dipeptidase</fullName>
        <shortName evidence="9 10">D-Ala-D-Ala dipeptidase</shortName>
        <ecNumber evidence="9 10">3.4.13.22</ecNumber>
    </recommendedName>
</protein>
<dbReference type="Proteomes" id="UP000325211">
    <property type="component" value="Chromosome"/>
</dbReference>
<dbReference type="EC" id="3.4.13.22" evidence="9 10"/>
<dbReference type="CDD" id="cd14817">
    <property type="entry name" value="D-Ala-D-Ala_dipeptidase_VanX"/>
    <property type="match status" value="1"/>
</dbReference>
<reference evidence="12 13" key="1">
    <citation type="submission" date="2018-05" db="EMBL/GenBank/DDBJ databases">
        <title>Streptomyces venezuelae.</title>
        <authorList>
            <person name="Kim W."/>
            <person name="Lee N."/>
            <person name="Cho B.-K."/>
        </authorList>
    </citation>
    <scope>NUCLEOTIDE SEQUENCE [LARGE SCALE GENOMIC DNA]</scope>
    <source>
        <strain evidence="12 13">ATCC 21782</strain>
    </source>
</reference>
<keyword evidence="3 9" id="KW-0479">Metal-binding</keyword>
<dbReference type="GO" id="GO:0008270">
    <property type="term" value="F:zinc ion binding"/>
    <property type="evidence" value="ECO:0007669"/>
    <property type="project" value="UniProtKB-UniRule"/>
</dbReference>
<dbReference type="GO" id="GO:0006508">
    <property type="term" value="P:proteolysis"/>
    <property type="evidence" value="ECO:0007669"/>
    <property type="project" value="UniProtKB-KW"/>
</dbReference>
<comment type="function">
    <text evidence="9 10">Catalyzes hydrolysis of the D-alanyl-D-alanine dipeptide.</text>
</comment>
<evidence type="ECO:0000256" key="4">
    <source>
        <dbReference type="ARBA" id="ARBA00022801"/>
    </source>
</evidence>
<dbReference type="Pfam" id="PF01427">
    <property type="entry name" value="Peptidase_M15"/>
    <property type="match status" value="1"/>
</dbReference>
<keyword evidence="11" id="KW-0732">Signal</keyword>
<evidence type="ECO:0000256" key="7">
    <source>
        <dbReference type="ARBA" id="ARBA00023049"/>
    </source>
</evidence>
<name>A0A5P2D8U9_STRVZ</name>
<gene>
    <name evidence="12" type="ORF">DEJ50_28350</name>
</gene>
<feature type="binding site" evidence="9">
    <location>
        <position position="219"/>
    </location>
    <ligand>
        <name>Zn(2+)</name>
        <dbReference type="ChEBI" id="CHEBI:29105"/>
        <note>catalytic</note>
    </ligand>
</feature>
<feature type="chain" id="PRO_5024897740" description="D-alanyl-D-alanine dipeptidase" evidence="11">
    <location>
        <begin position="29"/>
        <end position="243"/>
    </location>
</feature>
<evidence type="ECO:0000256" key="11">
    <source>
        <dbReference type="SAM" id="SignalP"/>
    </source>
</evidence>
<evidence type="ECO:0000256" key="9">
    <source>
        <dbReference type="HAMAP-Rule" id="MF_01924"/>
    </source>
</evidence>
<keyword evidence="7 9" id="KW-0482">Metalloprotease</keyword>
<evidence type="ECO:0000256" key="2">
    <source>
        <dbReference type="ARBA" id="ARBA00022670"/>
    </source>
</evidence>
<keyword evidence="6 9" id="KW-0224">Dipeptidase</keyword>
<evidence type="ECO:0000256" key="5">
    <source>
        <dbReference type="ARBA" id="ARBA00022833"/>
    </source>
</evidence>
<dbReference type="EMBL" id="CP029190">
    <property type="protein sequence ID" value="QES51173.1"/>
    <property type="molecule type" value="Genomic_DNA"/>
</dbReference>
<feature type="binding site" evidence="9">
    <location>
        <position position="152"/>
    </location>
    <ligand>
        <name>Zn(2+)</name>
        <dbReference type="ChEBI" id="CHEBI:29105"/>
        <note>catalytic</note>
    </ligand>
</feature>
<comment type="catalytic activity">
    <reaction evidence="1 9 10">
        <text>D-alanyl-D-alanine + H2O = 2 D-alanine</text>
        <dbReference type="Rhea" id="RHEA:20661"/>
        <dbReference type="ChEBI" id="CHEBI:15377"/>
        <dbReference type="ChEBI" id="CHEBI:57416"/>
        <dbReference type="ChEBI" id="CHEBI:57822"/>
        <dbReference type="EC" id="3.4.13.22"/>
    </reaction>
</comment>
<keyword evidence="4 9" id="KW-0378">Hydrolase</keyword>
<dbReference type="AlphaFoldDB" id="A0A5P2D8U9"/>
<accession>A0A5P2D8U9</accession>
<sequence length="243" mass="27034">MRAMKSMFWVSVAMVAMVAAAGPAGVVAAGGPPGERRLPGFASLREVDPTVRQDIRYATDRNFTGAVVPGYEEPLCLLTRPAAEALRRAQRGLLRRGYSLTVYDCYRPQRAVDRFVRWTREPEDPRIRAEFHPRVTKSRLIPDGYIAERSGHSRGSVVDLTLTTLGGRPVDMGTPFDFFDPLSHTDAPAVTGAARANRQLLKAALGEQGWVNLPEEWWHFRLADEPYPDRYFDVPVGSAAVRP</sequence>
<evidence type="ECO:0000256" key="1">
    <source>
        <dbReference type="ARBA" id="ARBA00001362"/>
    </source>
</evidence>
<dbReference type="InterPro" id="IPR000755">
    <property type="entry name" value="A_A_dipeptidase"/>
</dbReference>